<dbReference type="RefSeq" id="WP_103077673.1">
    <property type="nucleotide sequence ID" value="NZ_AZRN01000034.1"/>
</dbReference>
<comment type="cofactor">
    <cofactor evidence="2">
        <name>Zn(2+)</name>
        <dbReference type="ChEBI" id="CHEBI:29105"/>
    </cofactor>
    <text evidence="2">Binds 2 Zn(2+) ions per subunit. One is catalytic and the other provides a structural contribution.</text>
</comment>
<dbReference type="GO" id="GO:0005975">
    <property type="term" value="P:carbohydrate metabolic process"/>
    <property type="evidence" value="ECO:0007669"/>
    <property type="project" value="InterPro"/>
</dbReference>
<feature type="binding site" evidence="2">
    <location>
        <position position="83"/>
    </location>
    <ligand>
        <name>Zn(2+)</name>
        <dbReference type="ChEBI" id="CHEBI:29105"/>
        <label>1</label>
        <note>catalytic</note>
    </ligand>
</feature>
<evidence type="ECO:0000256" key="1">
    <source>
        <dbReference type="PIRSR" id="PIRSR001359-1"/>
    </source>
</evidence>
<feature type="binding site" evidence="2">
    <location>
        <position position="177"/>
    </location>
    <ligand>
        <name>Zn(2+)</name>
        <dbReference type="ChEBI" id="CHEBI:29105"/>
        <label>1</label>
        <note>catalytic</note>
    </ligand>
</feature>
<dbReference type="Pfam" id="PF01116">
    <property type="entry name" value="F_bP_aldolase"/>
    <property type="match status" value="1"/>
</dbReference>
<organism evidence="3 4">
    <name type="scientific">Petrotoga mexicana DSM 14811</name>
    <dbReference type="NCBI Taxonomy" id="1122954"/>
    <lineage>
        <taxon>Bacteria</taxon>
        <taxon>Thermotogati</taxon>
        <taxon>Thermotogota</taxon>
        <taxon>Thermotogae</taxon>
        <taxon>Petrotogales</taxon>
        <taxon>Petrotogaceae</taxon>
        <taxon>Petrotoga</taxon>
    </lineage>
</organism>
<dbReference type="Gene3D" id="3.20.20.70">
    <property type="entry name" value="Aldolase class I"/>
    <property type="match status" value="1"/>
</dbReference>
<dbReference type="NCBIfam" id="TIGR00167">
    <property type="entry name" value="cbbA"/>
    <property type="match status" value="1"/>
</dbReference>
<dbReference type="PIRSF" id="PIRSF001359">
    <property type="entry name" value="F_bP_aldolase_II"/>
    <property type="match status" value="1"/>
</dbReference>
<feature type="binding site" evidence="2">
    <location>
        <position position="134"/>
    </location>
    <ligand>
        <name>Zn(2+)</name>
        <dbReference type="ChEBI" id="CHEBI:29105"/>
        <label>2</label>
    </ligand>
</feature>
<keyword evidence="2" id="KW-0862">Zinc</keyword>
<dbReference type="GO" id="GO:0008270">
    <property type="term" value="F:zinc ion binding"/>
    <property type="evidence" value="ECO:0007669"/>
    <property type="project" value="InterPro"/>
</dbReference>
<accession>A0A2K1P662</accession>
<reference evidence="3 4" key="1">
    <citation type="submission" date="2013-12" db="EMBL/GenBank/DDBJ databases">
        <title>Comparative genomics of Petrotoga isolates.</title>
        <authorList>
            <person name="Nesbo C.L."/>
            <person name="Charchuk R."/>
            <person name="Chow K."/>
        </authorList>
    </citation>
    <scope>NUCLEOTIDE SEQUENCE [LARGE SCALE GENOMIC DNA]</scope>
    <source>
        <strain evidence="3 4">DSM 14811</strain>
    </source>
</reference>
<keyword evidence="4" id="KW-1185">Reference proteome</keyword>
<name>A0A2K1P662_9BACT</name>
<proteinExistence type="predicted"/>
<sequence length="281" mass="30676">MPLVNLNDVLVPAYNGGYAVPGFNFHTYEDAKAIVKGAELLKSPVILMASGSCIRHLGLDLSIEIVKFLAKNTSIPVVAHLDHATDINLILQAMTKGFTSVMYDGSLLDIEENIKNTKFVVKVARALGINVEAEIGRVGKSEEGKEAKEILTDPEIAESFFDATQVDALAVAVGTAHAMQKQEANIRFDLVEKLSNILNVPLVLHGSSGVKNEDLIRISKTKFSKVNIGTILKTVYMEKIREILKDNPELRDQIKLLESAANAVVETVKEKIRLLGSDNKA</sequence>
<evidence type="ECO:0000313" key="4">
    <source>
        <dbReference type="Proteomes" id="UP000236604"/>
    </source>
</evidence>
<dbReference type="InterPro" id="IPR050246">
    <property type="entry name" value="Class_II_FBP_aldolase"/>
</dbReference>
<dbReference type="EMBL" id="AZRN01000034">
    <property type="protein sequence ID" value="PNR98270.1"/>
    <property type="molecule type" value="Genomic_DNA"/>
</dbReference>
<feature type="binding site" evidence="2">
    <location>
        <position position="205"/>
    </location>
    <ligand>
        <name>Zn(2+)</name>
        <dbReference type="ChEBI" id="CHEBI:29105"/>
        <label>1</label>
        <note>catalytic</note>
    </ligand>
</feature>
<feature type="binding site" evidence="2">
    <location>
        <position position="104"/>
    </location>
    <ligand>
        <name>Zn(2+)</name>
        <dbReference type="ChEBI" id="CHEBI:29105"/>
        <label>2</label>
    </ligand>
</feature>
<dbReference type="InterPro" id="IPR000771">
    <property type="entry name" value="FBA_II"/>
</dbReference>
<dbReference type="PANTHER" id="PTHR30304">
    <property type="entry name" value="D-TAGATOSE-1,6-BISPHOSPHATE ALDOLASE"/>
    <property type="match status" value="1"/>
</dbReference>
<dbReference type="GO" id="GO:0016832">
    <property type="term" value="F:aldehyde-lyase activity"/>
    <property type="evidence" value="ECO:0007669"/>
    <property type="project" value="InterPro"/>
</dbReference>
<keyword evidence="2" id="KW-0479">Metal-binding</keyword>
<feature type="active site" description="Proton donor" evidence="1">
    <location>
        <position position="82"/>
    </location>
</feature>
<evidence type="ECO:0000256" key="2">
    <source>
        <dbReference type="PIRSR" id="PIRSR001359-3"/>
    </source>
</evidence>
<gene>
    <name evidence="3" type="ORF">X927_08960</name>
</gene>
<dbReference type="PANTHER" id="PTHR30304:SF0">
    <property type="entry name" value="D-TAGATOSE-1,6-BISPHOSPHATE ALDOLASE SUBUNIT GATY-RELATED"/>
    <property type="match status" value="1"/>
</dbReference>
<protein>
    <submittedName>
        <fullName evidence="3">Ketose-bisphosphate aldolase</fullName>
    </submittedName>
</protein>
<comment type="caution">
    <text evidence="3">The sequence shown here is derived from an EMBL/GenBank/DDBJ whole genome shotgun (WGS) entry which is preliminary data.</text>
</comment>
<dbReference type="Proteomes" id="UP000236604">
    <property type="component" value="Unassembled WGS sequence"/>
</dbReference>
<evidence type="ECO:0000313" key="3">
    <source>
        <dbReference type="EMBL" id="PNR98270.1"/>
    </source>
</evidence>
<dbReference type="InterPro" id="IPR013785">
    <property type="entry name" value="Aldolase_TIM"/>
</dbReference>
<dbReference type="AlphaFoldDB" id="A0A2K1P662"/>
<dbReference type="SUPFAM" id="SSF51569">
    <property type="entry name" value="Aldolase"/>
    <property type="match status" value="1"/>
</dbReference>
<dbReference type="CDD" id="cd00947">
    <property type="entry name" value="TBP_aldolase_IIB"/>
    <property type="match status" value="1"/>
</dbReference>